<dbReference type="SUPFAM" id="SSF54909">
    <property type="entry name" value="Dimeric alpha+beta barrel"/>
    <property type="match status" value="1"/>
</dbReference>
<keyword evidence="3" id="KW-1185">Reference proteome</keyword>
<organism evidence="2 3">
    <name type="scientific">Subtercola vilae</name>
    <dbReference type="NCBI Taxonomy" id="2056433"/>
    <lineage>
        <taxon>Bacteria</taxon>
        <taxon>Bacillati</taxon>
        <taxon>Actinomycetota</taxon>
        <taxon>Actinomycetes</taxon>
        <taxon>Micrococcales</taxon>
        <taxon>Microbacteriaceae</taxon>
        <taxon>Subtercola</taxon>
    </lineage>
</organism>
<evidence type="ECO:0000313" key="2">
    <source>
        <dbReference type="EMBL" id="TIH27069.1"/>
    </source>
</evidence>
<comment type="caution">
    <text evidence="2">The sequence shown here is derived from an EMBL/GenBank/DDBJ whole genome shotgun (WGS) entry which is preliminary data.</text>
</comment>
<feature type="domain" description="ABM" evidence="1">
    <location>
        <begin position="21"/>
        <end position="69"/>
    </location>
</feature>
<dbReference type="InterPro" id="IPR007138">
    <property type="entry name" value="ABM_dom"/>
</dbReference>
<evidence type="ECO:0000259" key="1">
    <source>
        <dbReference type="Pfam" id="PF03992"/>
    </source>
</evidence>
<dbReference type="Proteomes" id="UP000306192">
    <property type="component" value="Unassembled WGS sequence"/>
</dbReference>
<keyword evidence="2" id="KW-0503">Monooxygenase</keyword>
<name>A0A4T2B9P6_9MICO</name>
<dbReference type="EMBL" id="QYRT01000076">
    <property type="protein sequence ID" value="TIH27069.1"/>
    <property type="molecule type" value="Genomic_DNA"/>
</dbReference>
<dbReference type="InterPro" id="IPR011008">
    <property type="entry name" value="Dimeric_a/b-barrel"/>
</dbReference>
<dbReference type="AlphaFoldDB" id="A0A4T2B9P6"/>
<dbReference type="Gene3D" id="3.30.70.100">
    <property type="match status" value="1"/>
</dbReference>
<dbReference type="GO" id="GO:0004497">
    <property type="term" value="F:monooxygenase activity"/>
    <property type="evidence" value="ECO:0007669"/>
    <property type="project" value="UniProtKB-KW"/>
</dbReference>
<keyword evidence="2" id="KW-0560">Oxidoreductase</keyword>
<accession>A0A4T2B9P6</accession>
<sequence length="94" mass="10780">MSEIHLTGELVCKTGEDALIVRRHLPEHVQRTRAEPGCVSFRVTPTEDPLIWSVEESFTDQRVFELHQTRVADSEWGRVTAGIERHYAIEGLPR</sequence>
<protein>
    <submittedName>
        <fullName evidence="2">Antibiotic biosynthesis monooxygenase</fullName>
    </submittedName>
</protein>
<reference evidence="2 3" key="1">
    <citation type="journal article" date="2019" name="Microorganisms">
        <title>Systematic Affiliation and Genome Analysis of Subtercola vilae DB165(T) with Particular Emphasis on Cold Adaptation of an Isolate from a High-Altitude Cold Volcano Lake.</title>
        <authorList>
            <person name="Villalobos A.S."/>
            <person name="Wiese J."/>
            <person name="Imhoff J.F."/>
            <person name="Dorador C."/>
            <person name="Keller A."/>
            <person name="Hentschel U."/>
        </authorList>
    </citation>
    <scope>NUCLEOTIDE SEQUENCE [LARGE SCALE GENOMIC DNA]</scope>
    <source>
        <strain evidence="2 3">DB165</strain>
    </source>
</reference>
<dbReference type="Pfam" id="PF03992">
    <property type="entry name" value="ABM"/>
    <property type="match status" value="1"/>
</dbReference>
<proteinExistence type="predicted"/>
<gene>
    <name evidence="2" type="ORF">D4765_18655</name>
</gene>
<evidence type="ECO:0000313" key="3">
    <source>
        <dbReference type="Proteomes" id="UP000306192"/>
    </source>
</evidence>
<dbReference type="RefSeq" id="WP_136643806.1">
    <property type="nucleotide sequence ID" value="NZ_QYRT01000076.1"/>
</dbReference>